<dbReference type="Pfam" id="PF00891">
    <property type="entry name" value="Methyltransf_2"/>
    <property type="match status" value="1"/>
</dbReference>
<evidence type="ECO:0000313" key="3">
    <source>
        <dbReference type="Proteomes" id="UP000694892"/>
    </source>
</evidence>
<evidence type="ECO:0000313" key="2">
    <source>
        <dbReference type="EMBL" id="OCT94096.1"/>
    </source>
</evidence>
<protein>
    <recommendedName>
        <fullName evidence="1">O-methyltransferase C-terminal domain-containing protein</fullName>
    </recommendedName>
</protein>
<proteinExistence type="predicted"/>
<gene>
    <name evidence="2" type="ORF">XELAEV_18011760mg</name>
</gene>
<sequence length="114" mass="12745">MVTFMHLMDSVWNISGKDIIAAFDLSSFKEVCDLEVTILELPEVVQTAKKHFITDTDWNIAFLEGGGVLLVKVLLNEIRSGPLTCQFYLLNMLVQTEGKERSACEYSKLLADSG</sequence>
<dbReference type="Gene3D" id="3.40.50.150">
    <property type="entry name" value="Vaccinia Virus protein VP39"/>
    <property type="match status" value="1"/>
</dbReference>
<accession>A0A974HY32</accession>
<dbReference type="InterPro" id="IPR029063">
    <property type="entry name" value="SAM-dependent_MTases_sf"/>
</dbReference>
<evidence type="ECO:0000259" key="1">
    <source>
        <dbReference type="Pfam" id="PF00891"/>
    </source>
</evidence>
<dbReference type="AlphaFoldDB" id="A0A974HY32"/>
<name>A0A974HY32_XENLA</name>
<reference evidence="3" key="1">
    <citation type="journal article" date="2016" name="Nature">
        <title>Genome evolution in the allotetraploid frog Xenopus laevis.</title>
        <authorList>
            <person name="Session A.M."/>
            <person name="Uno Y."/>
            <person name="Kwon T."/>
            <person name="Chapman J.A."/>
            <person name="Toyoda A."/>
            <person name="Takahashi S."/>
            <person name="Fukui A."/>
            <person name="Hikosaka A."/>
            <person name="Suzuki A."/>
            <person name="Kondo M."/>
            <person name="van Heeringen S.J."/>
            <person name="Quigley I."/>
            <person name="Heinz S."/>
            <person name="Ogino H."/>
            <person name="Ochi H."/>
            <person name="Hellsten U."/>
            <person name="Lyons J.B."/>
            <person name="Simakov O."/>
            <person name="Putnam N."/>
            <person name="Stites J."/>
            <person name="Kuroki Y."/>
            <person name="Tanaka T."/>
            <person name="Michiue T."/>
            <person name="Watanabe M."/>
            <person name="Bogdanovic O."/>
            <person name="Lister R."/>
            <person name="Georgiou G."/>
            <person name="Paranjpe S.S."/>
            <person name="van Kruijsbergen I."/>
            <person name="Shu S."/>
            <person name="Carlson J."/>
            <person name="Kinoshita T."/>
            <person name="Ohta Y."/>
            <person name="Mawaribuchi S."/>
            <person name="Jenkins J."/>
            <person name="Grimwood J."/>
            <person name="Schmutz J."/>
            <person name="Mitros T."/>
            <person name="Mozaffari S.V."/>
            <person name="Suzuki Y."/>
            <person name="Haramoto Y."/>
            <person name="Yamamoto T.S."/>
            <person name="Takagi C."/>
            <person name="Heald R."/>
            <person name="Miller K."/>
            <person name="Haudenschild C."/>
            <person name="Kitzman J."/>
            <person name="Nakayama T."/>
            <person name="Izutsu Y."/>
            <person name="Robert J."/>
            <person name="Fortriede J."/>
            <person name="Burns K."/>
            <person name="Lotay V."/>
            <person name="Karimi K."/>
            <person name="Yasuoka Y."/>
            <person name="Dichmann D.S."/>
            <person name="Flajnik M.F."/>
            <person name="Houston D.W."/>
            <person name="Shendure J."/>
            <person name="DuPasquier L."/>
            <person name="Vize P.D."/>
            <person name="Zorn A.M."/>
            <person name="Ito M."/>
            <person name="Marcotte E.M."/>
            <person name="Wallingford J.B."/>
            <person name="Ito Y."/>
            <person name="Asashima M."/>
            <person name="Ueno N."/>
            <person name="Matsuda Y."/>
            <person name="Veenstra G.J."/>
            <person name="Fujiyama A."/>
            <person name="Harland R.M."/>
            <person name="Taira M."/>
            <person name="Rokhsar D.S."/>
        </authorList>
    </citation>
    <scope>NUCLEOTIDE SEQUENCE [LARGE SCALE GENOMIC DNA]</scope>
    <source>
        <strain evidence="3">J</strain>
    </source>
</reference>
<dbReference type="Proteomes" id="UP000694892">
    <property type="component" value="Chromosome 2L"/>
</dbReference>
<dbReference type="InterPro" id="IPR001077">
    <property type="entry name" value="COMT_C"/>
</dbReference>
<organism evidence="2 3">
    <name type="scientific">Xenopus laevis</name>
    <name type="common">African clawed frog</name>
    <dbReference type="NCBI Taxonomy" id="8355"/>
    <lineage>
        <taxon>Eukaryota</taxon>
        <taxon>Metazoa</taxon>
        <taxon>Chordata</taxon>
        <taxon>Craniata</taxon>
        <taxon>Vertebrata</taxon>
        <taxon>Euteleostomi</taxon>
        <taxon>Amphibia</taxon>
        <taxon>Batrachia</taxon>
        <taxon>Anura</taxon>
        <taxon>Pipoidea</taxon>
        <taxon>Pipidae</taxon>
        <taxon>Xenopodinae</taxon>
        <taxon>Xenopus</taxon>
        <taxon>Xenopus</taxon>
    </lineage>
</organism>
<dbReference type="EMBL" id="CM004468">
    <property type="protein sequence ID" value="OCT94096.1"/>
    <property type="molecule type" value="Genomic_DNA"/>
</dbReference>
<dbReference type="GO" id="GO:0008171">
    <property type="term" value="F:O-methyltransferase activity"/>
    <property type="evidence" value="ECO:0007669"/>
    <property type="project" value="InterPro"/>
</dbReference>
<feature type="domain" description="O-methyltransferase C-terminal" evidence="1">
    <location>
        <begin position="61"/>
        <end position="114"/>
    </location>
</feature>